<evidence type="ECO:0000256" key="1">
    <source>
        <dbReference type="SAM" id="MobiDB-lite"/>
    </source>
</evidence>
<reference evidence="2 3" key="1">
    <citation type="journal article" date="2021" name="Int. J. Syst. Evol. Microbiol.">
        <title>&lt;i&gt;Pectobacterium quasiaquaticum&lt;/i&gt; sp. nov., isolated from waterways.</title>
        <authorList>
            <person name="Ben Moussa H."/>
            <person name="Pedron J."/>
            <person name="Bertrand C."/>
            <person name="Hecquet A."/>
            <person name="Barny M.A."/>
        </authorList>
    </citation>
    <scope>NUCLEOTIDE SEQUENCE [LARGE SCALE GENOMIC DNA]</scope>
    <source>
        <strain evidence="2 3">A477-S1-J17</strain>
    </source>
</reference>
<dbReference type="Pfam" id="PF17948">
    <property type="entry name" value="DnaT"/>
    <property type="match status" value="1"/>
</dbReference>
<evidence type="ECO:0000313" key="3">
    <source>
        <dbReference type="Proteomes" id="UP000806577"/>
    </source>
</evidence>
<gene>
    <name evidence="2" type="ORF">IG609_008905</name>
</gene>
<dbReference type="KEGG" id="pqu:IG609_008905"/>
<feature type="compositionally biased region" description="Basic residues" evidence="1">
    <location>
        <begin position="100"/>
        <end position="120"/>
    </location>
</feature>
<dbReference type="AlphaFoldDB" id="A0A9Q2EQD2"/>
<evidence type="ECO:0000313" key="2">
    <source>
        <dbReference type="EMBL" id="URG50595.1"/>
    </source>
</evidence>
<dbReference type="Gene3D" id="1.10.8.1180">
    <property type="match status" value="1"/>
</dbReference>
<dbReference type="Proteomes" id="UP000806577">
    <property type="component" value="Chromosome"/>
</dbReference>
<sequence>MAYEWIKVEVITPDKPEIYQLAEILSIDPDSVLGKLIRLWSWADQQTIDGNANGNATSVTKNAIDRITFFPGFADALLQVGWLKAEGNTLMFPNFERHNGKSSKKRTLSNRRVTEHRKKPSNGNANSNATSVTSEFQKALPEEELEEEVKDKTPHITREENLPPAENNGLPEYLPGIDEPIGKFPMFSDWRPSLDFRQRAALAGVVLTEDYQPTELAGFVMYWQPEGKAFHQLQWEQKFARHIQQVRAGAGKQKTEVNNHEGVNQDSTAPRAVQRIRAAREQWERENSGNSDGMATMGGYGGNIHRPLGSEERDSTVGNLGGNYQRDDT</sequence>
<feature type="region of interest" description="Disordered" evidence="1">
    <location>
        <begin position="306"/>
        <end position="329"/>
    </location>
</feature>
<organism evidence="2 3">
    <name type="scientific">Pectobacterium quasiaquaticum</name>
    <dbReference type="NCBI Taxonomy" id="2774015"/>
    <lineage>
        <taxon>Bacteria</taxon>
        <taxon>Pseudomonadati</taxon>
        <taxon>Pseudomonadota</taxon>
        <taxon>Gammaproteobacteria</taxon>
        <taxon>Enterobacterales</taxon>
        <taxon>Pectobacteriaceae</taxon>
        <taxon>Pectobacterium</taxon>
    </lineage>
</organism>
<dbReference type="EMBL" id="CP065177">
    <property type="protein sequence ID" value="URG50595.1"/>
    <property type="molecule type" value="Genomic_DNA"/>
</dbReference>
<keyword evidence="3" id="KW-1185">Reference proteome</keyword>
<feature type="compositionally biased region" description="Polar residues" evidence="1">
    <location>
        <begin position="121"/>
        <end position="136"/>
    </location>
</feature>
<dbReference type="InterPro" id="IPR040480">
    <property type="entry name" value="DnaT_DNA_bind"/>
</dbReference>
<name>A0A9Q2EQD2_9GAMM</name>
<feature type="region of interest" description="Disordered" evidence="1">
    <location>
        <begin position="95"/>
        <end position="153"/>
    </location>
</feature>
<proteinExistence type="predicted"/>
<accession>A0A9Q2EQD2</accession>
<protein>
    <submittedName>
        <fullName evidence="2">Uncharacterized protein</fullName>
    </submittedName>
</protein>
<dbReference type="RefSeq" id="WP_193400518.1">
    <property type="nucleotide sequence ID" value="NZ_CP065177.1"/>
</dbReference>